<dbReference type="CDD" id="cd00130">
    <property type="entry name" value="PAS"/>
    <property type="match status" value="1"/>
</dbReference>
<proteinExistence type="predicted"/>
<feature type="modified residue" description="4-aspartylphosphate" evidence="1">
    <location>
        <position position="57"/>
    </location>
</feature>
<feature type="domain" description="Response regulatory" evidence="2">
    <location>
        <begin position="6"/>
        <end position="121"/>
    </location>
</feature>
<dbReference type="InterPro" id="IPR035965">
    <property type="entry name" value="PAS-like_dom_sf"/>
</dbReference>
<dbReference type="EMBL" id="FNOY01000043">
    <property type="protein sequence ID" value="SDY56635.1"/>
    <property type="molecule type" value="Genomic_DNA"/>
</dbReference>
<evidence type="ECO:0000313" key="3">
    <source>
        <dbReference type="EMBL" id="SDY56635.1"/>
    </source>
</evidence>
<evidence type="ECO:0000259" key="2">
    <source>
        <dbReference type="PROSITE" id="PS50110"/>
    </source>
</evidence>
<dbReference type="InterPro" id="IPR000014">
    <property type="entry name" value="PAS"/>
</dbReference>
<evidence type="ECO:0000256" key="1">
    <source>
        <dbReference type="PROSITE-ProRule" id="PRU00169"/>
    </source>
</evidence>
<dbReference type="RefSeq" id="WP_245725169.1">
    <property type="nucleotide sequence ID" value="NZ_FNOY01000043.1"/>
</dbReference>
<dbReference type="InterPro" id="IPR013655">
    <property type="entry name" value="PAS_fold_3"/>
</dbReference>
<dbReference type="STRING" id="44576.SAMN05421881_104324"/>
<protein>
    <submittedName>
        <fullName evidence="3">Response regulator receiver domain-containing protein</fullName>
    </submittedName>
</protein>
<dbReference type="Pfam" id="PF08447">
    <property type="entry name" value="PAS_3"/>
    <property type="match status" value="1"/>
</dbReference>
<keyword evidence="4" id="KW-1185">Reference proteome</keyword>
<dbReference type="SUPFAM" id="SSF55785">
    <property type="entry name" value="PYP-like sensor domain (PAS domain)"/>
    <property type="match status" value="1"/>
</dbReference>
<dbReference type="GO" id="GO:0000160">
    <property type="term" value="P:phosphorelay signal transduction system"/>
    <property type="evidence" value="ECO:0007669"/>
    <property type="project" value="InterPro"/>
</dbReference>
<evidence type="ECO:0000313" key="4">
    <source>
        <dbReference type="Proteomes" id="UP000198640"/>
    </source>
</evidence>
<sequence>MTRIVTILMVGHTDEAAGRVRDRLGQDGLPATVRCVAAREDLVDVLQERAWDVVLTDDQPEMRAEQVLALVARQVLDIPVVALVSHDDERVAARLLAAGARDFLLAGSLARLTPAIRYCLQQHERLQHFHATQLALEKSEARFRALASNLPGLVFQCVLEADGEIAFPYVSEGCKALLGLAPEILQARPAKFAELILAEDAAGYGQSMQASARQFAAWNWEGRIQAQGDTDIKWVSLRATPRRGARGAGRGAVGWNHAQYHAQQAN</sequence>
<dbReference type="Gene3D" id="3.30.450.20">
    <property type="entry name" value="PAS domain"/>
    <property type="match status" value="1"/>
</dbReference>
<dbReference type="InterPro" id="IPR001789">
    <property type="entry name" value="Sig_transdc_resp-reg_receiver"/>
</dbReference>
<keyword evidence="1" id="KW-0597">Phosphoprotein</keyword>
<accession>A0A1H3KY95</accession>
<dbReference type="AlphaFoldDB" id="A0A1H3KY95"/>
<dbReference type="Gene3D" id="3.40.50.2300">
    <property type="match status" value="1"/>
</dbReference>
<name>A0A1H3KY95_9PROT</name>
<dbReference type="SUPFAM" id="SSF52172">
    <property type="entry name" value="CheY-like"/>
    <property type="match status" value="1"/>
</dbReference>
<dbReference type="InterPro" id="IPR011006">
    <property type="entry name" value="CheY-like_superfamily"/>
</dbReference>
<dbReference type="Proteomes" id="UP000198640">
    <property type="component" value="Unassembled WGS sequence"/>
</dbReference>
<organism evidence="3 4">
    <name type="scientific">Nitrosomonas halophila</name>
    <dbReference type="NCBI Taxonomy" id="44576"/>
    <lineage>
        <taxon>Bacteria</taxon>
        <taxon>Pseudomonadati</taxon>
        <taxon>Pseudomonadota</taxon>
        <taxon>Betaproteobacteria</taxon>
        <taxon>Nitrosomonadales</taxon>
        <taxon>Nitrosomonadaceae</taxon>
        <taxon>Nitrosomonas</taxon>
    </lineage>
</organism>
<dbReference type="PROSITE" id="PS50110">
    <property type="entry name" value="RESPONSE_REGULATORY"/>
    <property type="match status" value="1"/>
</dbReference>
<reference evidence="3 4" key="1">
    <citation type="submission" date="2016-10" db="EMBL/GenBank/DDBJ databases">
        <authorList>
            <person name="de Groot N.N."/>
        </authorList>
    </citation>
    <scope>NUCLEOTIDE SEQUENCE [LARGE SCALE GENOMIC DNA]</scope>
    <source>
        <strain evidence="3 4">Nm1</strain>
    </source>
</reference>
<gene>
    <name evidence="3" type="ORF">SAMN05421881_104324</name>
</gene>